<dbReference type="Gene3D" id="3.30.40.10">
    <property type="entry name" value="Zinc/RING finger domain, C3HC4 (zinc finger)"/>
    <property type="match status" value="1"/>
</dbReference>
<dbReference type="GO" id="GO:0008270">
    <property type="term" value="F:zinc ion binding"/>
    <property type="evidence" value="ECO:0007669"/>
    <property type="project" value="UniProtKB-KW"/>
</dbReference>
<dbReference type="PROSITE" id="PS00518">
    <property type="entry name" value="ZF_RING_1"/>
    <property type="match status" value="1"/>
</dbReference>
<protein>
    <submittedName>
        <fullName evidence="5">TNF receptor-associated factor 4</fullName>
    </submittedName>
</protein>
<evidence type="ECO:0000256" key="3">
    <source>
        <dbReference type="ARBA" id="ARBA00022833"/>
    </source>
</evidence>
<keyword evidence="1" id="KW-0479">Metal-binding</keyword>
<reference evidence="5" key="2">
    <citation type="journal article" date="2023" name="Science">
        <title>Genomic signatures of disease resistance in endangered staghorn corals.</title>
        <authorList>
            <person name="Vollmer S.V."/>
            <person name="Selwyn J.D."/>
            <person name="Despard B.A."/>
            <person name="Roesel C.L."/>
        </authorList>
    </citation>
    <scope>NUCLEOTIDE SEQUENCE</scope>
    <source>
        <strain evidence="5">K2</strain>
    </source>
</reference>
<keyword evidence="2" id="KW-0863">Zinc-finger</keyword>
<proteinExistence type="predicted"/>
<dbReference type="InterPro" id="IPR013083">
    <property type="entry name" value="Znf_RING/FYVE/PHD"/>
</dbReference>
<dbReference type="InterPro" id="IPR018957">
    <property type="entry name" value="Znf_C3HC4_RING-type"/>
</dbReference>
<accession>A0AAD9R8U9</accession>
<keyword evidence="5" id="KW-0675">Receptor</keyword>
<dbReference type="Pfam" id="PF00097">
    <property type="entry name" value="zf-C3HC4"/>
    <property type="match status" value="1"/>
</dbReference>
<name>A0AAD9R8U9_ACRCE</name>
<evidence type="ECO:0000256" key="1">
    <source>
        <dbReference type="ARBA" id="ARBA00022723"/>
    </source>
</evidence>
<keyword evidence="3" id="KW-0862">Zinc</keyword>
<organism evidence="5 6">
    <name type="scientific">Acropora cervicornis</name>
    <name type="common">Staghorn coral</name>
    <dbReference type="NCBI Taxonomy" id="6130"/>
    <lineage>
        <taxon>Eukaryota</taxon>
        <taxon>Metazoa</taxon>
        <taxon>Cnidaria</taxon>
        <taxon>Anthozoa</taxon>
        <taxon>Hexacorallia</taxon>
        <taxon>Scleractinia</taxon>
        <taxon>Astrocoeniina</taxon>
        <taxon>Acroporidae</taxon>
        <taxon>Acropora</taxon>
    </lineage>
</organism>
<evidence type="ECO:0000259" key="4">
    <source>
        <dbReference type="Pfam" id="PF00097"/>
    </source>
</evidence>
<evidence type="ECO:0000256" key="2">
    <source>
        <dbReference type="ARBA" id="ARBA00022771"/>
    </source>
</evidence>
<keyword evidence="6" id="KW-1185">Reference proteome</keyword>
<dbReference type="AlphaFoldDB" id="A0AAD9R8U9"/>
<comment type="caution">
    <text evidence="5">The sequence shown here is derived from an EMBL/GenBank/DDBJ whole genome shotgun (WGS) entry which is preliminary data.</text>
</comment>
<evidence type="ECO:0000313" key="5">
    <source>
        <dbReference type="EMBL" id="KAK2574626.1"/>
    </source>
</evidence>
<dbReference type="EMBL" id="JARQWQ010000001">
    <property type="protein sequence ID" value="KAK2574626.1"/>
    <property type="molecule type" value="Genomic_DNA"/>
</dbReference>
<sequence>MPGYRAFFVPAVSENLLCRICHLPVRRAVQVSVCGHRFCDSCLNGAFSNTSEANAMKSKVVLIIRQSLAYTAVNLFLGSGTFQAH</sequence>
<dbReference type="Proteomes" id="UP001249851">
    <property type="component" value="Unassembled WGS sequence"/>
</dbReference>
<feature type="domain" description="Zinc finger C3HC4 RING-type" evidence="4">
    <location>
        <begin position="18"/>
        <end position="47"/>
    </location>
</feature>
<reference evidence="5" key="1">
    <citation type="journal article" date="2023" name="G3 (Bethesda)">
        <title>Whole genome assembly and annotation of the endangered Caribbean coral Acropora cervicornis.</title>
        <authorList>
            <person name="Selwyn J.D."/>
            <person name="Vollmer S.V."/>
        </authorList>
    </citation>
    <scope>NUCLEOTIDE SEQUENCE</scope>
    <source>
        <strain evidence="5">K2</strain>
    </source>
</reference>
<gene>
    <name evidence="5" type="ORF">P5673_000819</name>
</gene>
<dbReference type="SUPFAM" id="SSF57850">
    <property type="entry name" value="RING/U-box"/>
    <property type="match status" value="1"/>
</dbReference>
<evidence type="ECO:0000313" key="6">
    <source>
        <dbReference type="Proteomes" id="UP001249851"/>
    </source>
</evidence>
<dbReference type="InterPro" id="IPR017907">
    <property type="entry name" value="Znf_RING_CS"/>
</dbReference>